<organism evidence="1 2">
    <name type="scientific">Dallia pectoralis</name>
    <name type="common">Alaska blackfish</name>
    <dbReference type="NCBI Taxonomy" id="75939"/>
    <lineage>
        <taxon>Eukaryota</taxon>
        <taxon>Metazoa</taxon>
        <taxon>Chordata</taxon>
        <taxon>Craniata</taxon>
        <taxon>Vertebrata</taxon>
        <taxon>Euteleostomi</taxon>
        <taxon>Actinopterygii</taxon>
        <taxon>Neopterygii</taxon>
        <taxon>Teleostei</taxon>
        <taxon>Protacanthopterygii</taxon>
        <taxon>Esociformes</taxon>
        <taxon>Umbridae</taxon>
        <taxon>Dallia</taxon>
    </lineage>
</organism>
<evidence type="ECO:0000313" key="2">
    <source>
        <dbReference type="Proteomes" id="UP001157502"/>
    </source>
</evidence>
<reference evidence="1" key="1">
    <citation type="submission" date="2021-05" db="EMBL/GenBank/DDBJ databases">
        <authorList>
            <person name="Pan Q."/>
            <person name="Jouanno E."/>
            <person name="Zahm M."/>
            <person name="Klopp C."/>
            <person name="Cabau C."/>
            <person name="Louis A."/>
            <person name="Berthelot C."/>
            <person name="Parey E."/>
            <person name="Roest Crollius H."/>
            <person name="Montfort J."/>
            <person name="Robinson-Rechavi M."/>
            <person name="Bouchez O."/>
            <person name="Lampietro C."/>
            <person name="Lopez Roques C."/>
            <person name="Donnadieu C."/>
            <person name="Postlethwait J."/>
            <person name="Bobe J."/>
            <person name="Dillon D."/>
            <person name="Chandos A."/>
            <person name="von Hippel F."/>
            <person name="Guiguen Y."/>
        </authorList>
    </citation>
    <scope>NUCLEOTIDE SEQUENCE</scope>
    <source>
        <strain evidence="1">YG-Jan2019</strain>
    </source>
</reference>
<comment type="caution">
    <text evidence="1">The sequence shown here is derived from an EMBL/GenBank/DDBJ whole genome shotgun (WGS) entry which is preliminary data.</text>
</comment>
<dbReference type="EMBL" id="CM055728">
    <property type="protein sequence ID" value="KAJ8016975.1"/>
    <property type="molecule type" value="Genomic_DNA"/>
</dbReference>
<keyword evidence="2" id="KW-1185">Reference proteome</keyword>
<sequence>MGRQFICLGHAREKFEKITVQDVQRILHKKCNNECFRQVKAEKMPGSTAVFDGAYYAPVPGPCQGSVIHRQEDVRRGTWNTARSLHHSR</sequence>
<gene>
    <name evidence="1" type="ORF">DPEC_G00012970</name>
</gene>
<accession>A0ACC2HMV5</accession>
<dbReference type="Proteomes" id="UP001157502">
    <property type="component" value="Chromosome 1"/>
</dbReference>
<evidence type="ECO:0000313" key="1">
    <source>
        <dbReference type="EMBL" id="KAJ8016975.1"/>
    </source>
</evidence>
<proteinExistence type="predicted"/>
<name>A0ACC2HMV5_DALPE</name>
<protein>
    <submittedName>
        <fullName evidence="1">Uncharacterized protein</fullName>
    </submittedName>
</protein>